<feature type="region of interest" description="Disordered" evidence="2">
    <location>
        <begin position="191"/>
        <end position="218"/>
    </location>
</feature>
<dbReference type="EMBL" id="UYRT01079339">
    <property type="protein sequence ID" value="VDN20514.1"/>
    <property type="molecule type" value="Genomic_DNA"/>
</dbReference>
<dbReference type="Proteomes" id="UP000271098">
    <property type="component" value="Unassembled WGS sequence"/>
</dbReference>
<evidence type="ECO:0000313" key="5">
    <source>
        <dbReference type="Proteomes" id="UP000271098"/>
    </source>
</evidence>
<evidence type="ECO:0000256" key="2">
    <source>
        <dbReference type="SAM" id="MobiDB-lite"/>
    </source>
</evidence>
<evidence type="ECO:0000313" key="4">
    <source>
        <dbReference type="EMBL" id="VDN20514.1"/>
    </source>
</evidence>
<keyword evidence="5" id="KW-1185">Reference proteome</keyword>
<reference evidence="4 5" key="1">
    <citation type="submission" date="2018-11" db="EMBL/GenBank/DDBJ databases">
        <authorList>
            <consortium name="Pathogen Informatics"/>
        </authorList>
    </citation>
    <scope>NUCLEOTIDE SEQUENCE [LARGE SCALE GENOMIC DNA]</scope>
</reference>
<dbReference type="AlphaFoldDB" id="A0A3P7LUA1"/>
<protein>
    <submittedName>
        <fullName evidence="4">Uncharacterized protein</fullName>
    </submittedName>
</protein>
<feature type="compositionally biased region" description="Basic and acidic residues" evidence="2">
    <location>
        <begin position="142"/>
        <end position="163"/>
    </location>
</feature>
<feature type="chain" id="PRO_5018251303" evidence="3">
    <location>
        <begin position="19"/>
        <end position="218"/>
    </location>
</feature>
<gene>
    <name evidence="4" type="ORF">GPUH_LOCUS12473</name>
</gene>
<accession>A0A3P7LUA1</accession>
<dbReference type="OrthoDB" id="2573941at2759"/>
<sequence>MWVHKCSFFFFFFHFRYGEILLKRTISVNHVEEYKVPKYREDIDEETRRIWEEGCAPKPIAVTESLFSISEIYPVSGVVKLNKALKKQMRKEKKRLKKEAKKAKKEEKRLKRMIKKEEAILQEPVPESSWKDQKKMIDSGPITKEEIYGHNEHFNFGKSRKEIPPPPTHNPRPDFEKADWRDIEIWKAVREKEKQEKGEKETNWKEEEHYLPSRFRRE</sequence>
<organism evidence="4 5">
    <name type="scientific">Gongylonema pulchrum</name>
    <dbReference type="NCBI Taxonomy" id="637853"/>
    <lineage>
        <taxon>Eukaryota</taxon>
        <taxon>Metazoa</taxon>
        <taxon>Ecdysozoa</taxon>
        <taxon>Nematoda</taxon>
        <taxon>Chromadorea</taxon>
        <taxon>Rhabditida</taxon>
        <taxon>Spirurina</taxon>
        <taxon>Spiruromorpha</taxon>
        <taxon>Spiruroidea</taxon>
        <taxon>Gongylonematidae</taxon>
        <taxon>Gongylonema</taxon>
    </lineage>
</organism>
<proteinExistence type="predicted"/>
<feature type="region of interest" description="Disordered" evidence="2">
    <location>
        <begin position="142"/>
        <end position="179"/>
    </location>
</feature>
<name>A0A3P7LUA1_9BILA</name>
<evidence type="ECO:0000256" key="3">
    <source>
        <dbReference type="SAM" id="SignalP"/>
    </source>
</evidence>
<feature type="signal peptide" evidence="3">
    <location>
        <begin position="1"/>
        <end position="18"/>
    </location>
</feature>
<evidence type="ECO:0000256" key="1">
    <source>
        <dbReference type="SAM" id="Coils"/>
    </source>
</evidence>
<feature type="coiled-coil region" evidence="1">
    <location>
        <begin position="79"/>
        <end position="123"/>
    </location>
</feature>
<feature type="compositionally biased region" description="Basic and acidic residues" evidence="2">
    <location>
        <begin position="191"/>
        <end position="211"/>
    </location>
</feature>
<keyword evidence="3" id="KW-0732">Signal</keyword>
<keyword evidence="1" id="KW-0175">Coiled coil</keyword>